<reference evidence="6 7" key="1">
    <citation type="journal article" date="2013" name="PLoS ONE">
        <title>The first genomic and proteomic characterization of a deep-sea sulfate reducer: insights into the piezophilic lifestyle of Desulfovibrio piezophilus.</title>
        <authorList>
            <person name="Pradel N."/>
            <person name="Ji B."/>
            <person name="Gimenez G."/>
            <person name="Talla E."/>
            <person name="Lenoble P."/>
            <person name="Garel M."/>
            <person name="Tamburini C."/>
            <person name="Fourquet P."/>
            <person name="Lebrun R."/>
            <person name="Bertin P."/>
            <person name="Denis Y."/>
            <person name="Pophillat M."/>
            <person name="Barbe V."/>
            <person name="Ollivier B."/>
            <person name="Dolla A."/>
        </authorList>
    </citation>
    <scope>NUCLEOTIDE SEQUENCE [LARGE SCALE GENOMIC DNA]</scope>
    <source>
        <strain evidence="7">DSM 10523 / SB164P1</strain>
    </source>
</reference>
<dbReference type="Pfam" id="PF00939">
    <property type="entry name" value="Na_sulph_symp"/>
    <property type="match status" value="1"/>
</dbReference>
<evidence type="ECO:0000256" key="3">
    <source>
        <dbReference type="ARBA" id="ARBA00022989"/>
    </source>
</evidence>
<dbReference type="EMBL" id="FO203427">
    <property type="protein sequence ID" value="CCH48808.1"/>
    <property type="molecule type" value="Genomic_DNA"/>
</dbReference>
<protein>
    <submittedName>
        <fullName evidence="6">Putative Di-and tricarboxylate transporter</fullName>
    </submittedName>
</protein>
<feature type="transmembrane region" description="Helical" evidence="5">
    <location>
        <begin position="83"/>
        <end position="101"/>
    </location>
</feature>
<feature type="transmembrane region" description="Helical" evidence="5">
    <location>
        <begin position="430"/>
        <end position="450"/>
    </location>
</feature>
<evidence type="ECO:0000256" key="2">
    <source>
        <dbReference type="ARBA" id="ARBA00022692"/>
    </source>
</evidence>
<organism evidence="6 7">
    <name type="scientific">Pseudodesulfovibrio piezophilus (strain DSM 21447 / JCM 15486 / C1TLV30)</name>
    <name type="common">Desulfovibrio piezophilus</name>
    <dbReference type="NCBI Taxonomy" id="1322246"/>
    <lineage>
        <taxon>Bacteria</taxon>
        <taxon>Pseudomonadati</taxon>
        <taxon>Thermodesulfobacteriota</taxon>
        <taxon>Desulfovibrionia</taxon>
        <taxon>Desulfovibrionales</taxon>
        <taxon>Desulfovibrionaceae</taxon>
    </lineage>
</organism>
<feature type="transmembrane region" description="Helical" evidence="5">
    <location>
        <begin position="281"/>
        <end position="299"/>
    </location>
</feature>
<keyword evidence="2 5" id="KW-0812">Transmembrane</keyword>
<feature type="transmembrane region" description="Helical" evidence="5">
    <location>
        <begin position="216"/>
        <end position="236"/>
    </location>
</feature>
<keyword evidence="4 5" id="KW-0472">Membrane</keyword>
<evidence type="ECO:0000256" key="1">
    <source>
        <dbReference type="ARBA" id="ARBA00004141"/>
    </source>
</evidence>
<proteinExistence type="predicted"/>
<dbReference type="KEGG" id="dpi:BN4_11573"/>
<feature type="transmembrane region" description="Helical" evidence="5">
    <location>
        <begin position="166"/>
        <end position="186"/>
    </location>
</feature>
<dbReference type="eggNOG" id="COG0471">
    <property type="taxonomic scope" value="Bacteria"/>
</dbReference>
<name>M1WVY3_PSEP2</name>
<feature type="transmembrane region" description="Helical" evidence="5">
    <location>
        <begin position="311"/>
        <end position="334"/>
    </location>
</feature>
<feature type="transmembrane region" description="Helical" evidence="5">
    <location>
        <begin position="390"/>
        <end position="410"/>
    </location>
</feature>
<dbReference type="HOGENOM" id="CLU_005170_7_1_7"/>
<dbReference type="BioCyc" id="DPIE1322246:BN4_RS07875-MONOMER"/>
<dbReference type="GO" id="GO:0022857">
    <property type="term" value="F:transmembrane transporter activity"/>
    <property type="evidence" value="ECO:0007669"/>
    <property type="project" value="InterPro"/>
</dbReference>
<dbReference type="RefSeq" id="WP_015414852.1">
    <property type="nucleotide sequence ID" value="NC_020409.1"/>
</dbReference>
<comment type="subcellular location">
    <subcellularLocation>
        <location evidence="1">Membrane</location>
        <topology evidence="1">Multi-pass membrane protein</topology>
    </subcellularLocation>
</comment>
<dbReference type="OrthoDB" id="5460483at2"/>
<reference evidence="7" key="2">
    <citation type="journal article" date="2013" name="Stand. Genomic Sci.">
        <title>Complete genome sequence of Desulfocapsa sulfexigens, a marine deltaproteobacterium specialized in disproportionating inorganic sulfur compounds.</title>
        <authorList>
            <person name="Finster K.W."/>
            <person name="Kjeldsen K.U."/>
            <person name="Kube M."/>
            <person name="Reinhardt R."/>
            <person name="Mussmann M."/>
            <person name="Amann R."/>
            <person name="Schreiber L."/>
        </authorList>
    </citation>
    <scope>NUCLEOTIDE SEQUENCE [LARGE SCALE GENOMIC DNA]</scope>
    <source>
        <strain evidence="7">DSM 10523 / SB164P1</strain>
    </source>
</reference>
<evidence type="ECO:0000256" key="4">
    <source>
        <dbReference type="ARBA" id="ARBA00023136"/>
    </source>
</evidence>
<keyword evidence="3 5" id="KW-1133">Transmembrane helix</keyword>
<keyword evidence="7" id="KW-1185">Reference proteome</keyword>
<dbReference type="InterPro" id="IPR001898">
    <property type="entry name" value="SLC13A/DASS"/>
</dbReference>
<feature type="transmembrane region" description="Helical" evidence="5">
    <location>
        <begin position="354"/>
        <end position="378"/>
    </location>
</feature>
<dbReference type="GO" id="GO:0016020">
    <property type="term" value="C:membrane"/>
    <property type="evidence" value="ECO:0007669"/>
    <property type="project" value="UniProtKB-SubCell"/>
</dbReference>
<dbReference type="STRING" id="1322246.BN4_11573"/>
<dbReference type="AlphaFoldDB" id="M1WVY3"/>
<feature type="transmembrane region" description="Helical" evidence="5">
    <location>
        <begin position="122"/>
        <end position="146"/>
    </location>
</feature>
<dbReference type="PATRIC" id="fig|879567.3.peg.1641"/>
<sequence>MLRNISRPAIFALLTLCLGILAGYATRTAGSQVQLTGIAVTLLICCWGFRLTAEGTAAMLFFLFLAVGHVIEPRSIFGGFSSPAFWLIFSGLIIGKAIKVSGLSDRLAYIFQGKGTGSYASVLARVVMAAVLFAFVVPSALGRIIILLPMLEAVAHNYGFKKEDTGFIGIMLAGVLGTYYPGFTILPSNLPNIIMAGSAETIYGITIGYMDYFLLHFPILGAGKALLLWLFILKAFPATLTAQGQERPPQAWQPAERIALVVLAAALILWMLDSIHGISPGWISLGAALIFLLLPKWFGTELFSGVKFDTLLFVACAIGVGEIIEVSGLGAFASTSLLHIVPLDGAGPAKSVPVILTMFMGTGLMTLMPSIPSVFVPLADGIAQASGLPLKSLLMLLVPAFSSFLLPYQAPPLIVTMHYGGITYRTMAKVTLSIFLFTLLIIFPLDLLWWKLLGVPLH</sequence>
<feature type="transmembrane region" description="Helical" evidence="5">
    <location>
        <begin position="257"/>
        <end position="275"/>
    </location>
</feature>
<gene>
    <name evidence="6" type="ordered locus">BN4_11573</name>
</gene>
<evidence type="ECO:0000313" key="6">
    <source>
        <dbReference type="EMBL" id="CCH48808.1"/>
    </source>
</evidence>
<accession>M1WVY3</accession>
<dbReference type="Proteomes" id="UP000011724">
    <property type="component" value="Chromosome"/>
</dbReference>
<evidence type="ECO:0000313" key="7">
    <source>
        <dbReference type="Proteomes" id="UP000011724"/>
    </source>
</evidence>
<evidence type="ECO:0000256" key="5">
    <source>
        <dbReference type="SAM" id="Phobius"/>
    </source>
</evidence>